<evidence type="ECO:0000313" key="2">
    <source>
        <dbReference type="Proteomes" id="UP001596091"/>
    </source>
</evidence>
<accession>A0ABW1EEA2</accession>
<dbReference type="EMBL" id="JBHSPH010000001">
    <property type="protein sequence ID" value="MFC5861313.1"/>
    <property type="molecule type" value="Genomic_DNA"/>
</dbReference>
<gene>
    <name evidence="1" type="ORF">ACFPT7_03320</name>
</gene>
<sequence>MAPIVYGGMTYSIDTEYVSVAGKMDDRGNWQFFSQRYDGIAKKISGITTF</sequence>
<comment type="caution">
    <text evidence="1">The sequence shown here is derived from an EMBL/GenBank/DDBJ whole genome shotgun (WGS) entry which is preliminary data.</text>
</comment>
<keyword evidence="2" id="KW-1185">Reference proteome</keyword>
<evidence type="ECO:0000313" key="1">
    <source>
        <dbReference type="EMBL" id="MFC5861313.1"/>
    </source>
</evidence>
<proteinExistence type="predicted"/>
<dbReference type="RefSeq" id="WP_263333954.1">
    <property type="nucleotide sequence ID" value="NZ_JAGSYH010000002.1"/>
</dbReference>
<name>A0ABW1EEA2_9BACT</name>
<dbReference type="Proteomes" id="UP001596091">
    <property type="component" value="Unassembled WGS sequence"/>
</dbReference>
<reference evidence="2" key="1">
    <citation type="journal article" date="2019" name="Int. J. Syst. Evol. Microbiol.">
        <title>The Global Catalogue of Microorganisms (GCM) 10K type strain sequencing project: providing services to taxonomists for standard genome sequencing and annotation.</title>
        <authorList>
            <consortium name="The Broad Institute Genomics Platform"/>
            <consortium name="The Broad Institute Genome Sequencing Center for Infectious Disease"/>
            <person name="Wu L."/>
            <person name="Ma J."/>
        </authorList>
    </citation>
    <scope>NUCLEOTIDE SEQUENCE [LARGE SCALE GENOMIC DNA]</scope>
    <source>
        <strain evidence="2">JCM 4087</strain>
    </source>
</reference>
<protein>
    <submittedName>
        <fullName evidence="1">Uncharacterized protein</fullName>
    </submittedName>
</protein>
<organism evidence="1 2">
    <name type="scientific">Acidicapsa dinghuensis</name>
    <dbReference type="NCBI Taxonomy" id="2218256"/>
    <lineage>
        <taxon>Bacteria</taxon>
        <taxon>Pseudomonadati</taxon>
        <taxon>Acidobacteriota</taxon>
        <taxon>Terriglobia</taxon>
        <taxon>Terriglobales</taxon>
        <taxon>Acidobacteriaceae</taxon>
        <taxon>Acidicapsa</taxon>
    </lineage>
</organism>